<dbReference type="InParanoid" id="B9SHE6"/>
<keyword evidence="3" id="KW-1185">Reference proteome</keyword>
<accession>B9SHE6</accession>
<evidence type="ECO:0000256" key="1">
    <source>
        <dbReference type="SAM" id="MobiDB-lite"/>
    </source>
</evidence>
<dbReference type="Proteomes" id="UP000008311">
    <property type="component" value="Unassembled WGS sequence"/>
</dbReference>
<feature type="region of interest" description="Disordered" evidence="1">
    <location>
        <begin position="1"/>
        <end position="91"/>
    </location>
</feature>
<feature type="compositionally biased region" description="Low complexity" evidence="1">
    <location>
        <begin position="64"/>
        <end position="91"/>
    </location>
</feature>
<dbReference type="EMBL" id="EQ973963">
    <property type="protein sequence ID" value="EEF36905.1"/>
    <property type="molecule type" value="Genomic_DNA"/>
</dbReference>
<reference evidence="3" key="1">
    <citation type="journal article" date="2010" name="Nat. Biotechnol.">
        <title>Draft genome sequence of the oilseed species Ricinus communis.</title>
        <authorList>
            <person name="Chan A.P."/>
            <person name="Crabtree J."/>
            <person name="Zhao Q."/>
            <person name="Lorenzi H."/>
            <person name="Orvis J."/>
            <person name="Puiu D."/>
            <person name="Melake-Berhan A."/>
            <person name="Jones K.M."/>
            <person name="Redman J."/>
            <person name="Chen G."/>
            <person name="Cahoon E.B."/>
            <person name="Gedil M."/>
            <person name="Stanke M."/>
            <person name="Haas B.J."/>
            <person name="Wortman J.R."/>
            <person name="Fraser-Liggett C.M."/>
            <person name="Ravel J."/>
            <person name="Rabinowicz P.D."/>
        </authorList>
    </citation>
    <scope>NUCLEOTIDE SEQUENCE [LARGE SCALE GENOMIC DNA]</scope>
    <source>
        <strain evidence="3">cv. Hale</strain>
    </source>
</reference>
<dbReference type="eggNOG" id="ENOG502QSNC">
    <property type="taxonomic scope" value="Eukaryota"/>
</dbReference>
<proteinExistence type="predicted"/>
<protein>
    <submittedName>
        <fullName evidence="2">Uncharacterized protein</fullName>
    </submittedName>
</protein>
<feature type="compositionally biased region" description="Basic and acidic residues" evidence="1">
    <location>
        <begin position="49"/>
        <end position="62"/>
    </location>
</feature>
<feature type="compositionally biased region" description="Low complexity" evidence="1">
    <location>
        <begin position="29"/>
        <end position="47"/>
    </location>
</feature>
<name>B9SHE6_RICCO</name>
<evidence type="ECO:0000313" key="2">
    <source>
        <dbReference type="EMBL" id="EEF36905.1"/>
    </source>
</evidence>
<dbReference type="STRING" id="3988.B9SHE6"/>
<gene>
    <name evidence="2" type="ORF">RCOM_1120730</name>
</gene>
<dbReference type="AlphaFoldDB" id="B9SHE6"/>
<organism evidence="2 3">
    <name type="scientific">Ricinus communis</name>
    <name type="common">Castor bean</name>
    <dbReference type="NCBI Taxonomy" id="3988"/>
    <lineage>
        <taxon>Eukaryota</taxon>
        <taxon>Viridiplantae</taxon>
        <taxon>Streptophyta</taxon>
        <taxon>Embryophyta</taxon>
        <taxon>Tracheophyta</taxon>
        <taxon>Spermatophyta</taxon>
        <taxon>Magnoliopsida</taxon>
        <taxon>eudicotyledons</taxon>
        <taxon>Gunneridae</taxon>
        <taxon>Pentapetalae</taxon>
        <taxon>rosids</taxon>
        <taxon>fabids</taxon>
        <taxon>Malpighiales</taxon>
        <taxon>Euphorbiaceae</taxon>
        <taxon>Acalyphoideae</taxon>
        <taxon>Acalypheae</taxon>
        <taxon>Ricinus</taxon>
    </lineage>
</organism>
<evidence type="ECO:0000313" key="3">
    <source>
        <dbReference type="Proteomes" id="UP000008311"/>
    </source>
</evidence>
<sequence length="202" mass="23320">MEIQFQQQKQHRRSSVPMNKTSKFKGKNRPNNNYNNKNKIRNLLNNKKAGKEQQTEQEENHEVSTPSNSTVTTATSTSTSSSNMSDNNTPSREIINETQFHEDVYKPDMSNCRDEFELVSSQSDLTWAFGPGYDRFSFTQEVLDFPKDMLLSEADDLEFTEFDRMKVERNISACLYAINGVQEYMETVHDPVEALWDLPPIS</sequence>